<dbReference type="PANTHER" id="PTHR24220:SF685">
    <property type="entry name" value="ABC TRANSPORTER RELATED"/>
    <property type="match status" value="1"/>
</dbReference>
<accession>A0A8J3Q561</accession>
<evidence type="ECO:0000259" key="4">
    <source>
        <dbReference type="PROSITE" id="PS50893"/>
    </source>
</evidence>
<keyword evidence="6" id="KW-1185">Reference proteome</keyword>
<dbReference type="InterPro" id="IPR015854">
    <property type="entry name" value="ABC_transpr_LolD-like"/>
</dbReference>
<comment type="caution">
    <text evidence="5">The sequence shown here is derived from an EMBL/GenBank/DDBJ whole genome shotgun (WGS) entry which is preliminary data.</text>
</comment>
<dbReference type="SMART" id="SM00382">
    <property type="entry name" value="AAA"/>
    <property type="match status" value="1"/>
</dbReference>
<dbReference type="InterPro" id="IPR003439">
    <property type="entry name" value="ABC_transporter-like_ATP-bd"/>
</dbReference>
<dbReference type="InterPro" id="IPR017871">
    <property type="entry name" value="ABC_transporter-like_CS"/>
</dbReference>
<evidence type="ECO:0000256" key="1">
    <source>
        <dbReference type="ARBA" id="ARBA00022448"/>
    </source>
</evidence>
<dbReference type="Gene3D" id="3.40.50.300">
    <property type="entry name" value="P-loop containing nucleotide triphosphate hydrolases"/>
    <property type="match status" value="1"/>
</dbReference>
<dbReference type="InterPro" id="IPR027417">
    <property type="entry name" value="P-loop_NTPase"/>
</dbReference>
<dbReference type="SUPFAM" id="SSF52540">
    <property type="entry name" value="P-loop containing nucleoside triphosphate hydrolases"/>
    <property type="match status" value="1"/>
</dbReference>
<evidence type="ECO:0000313" key="5">
    <source>
        <dbReference type="EMBL" id="GIH03503.1"/>
    </source>
</evidence>
<dbReference type="PROSITE" id="PS00211">
    <property type="entry name" value="ABC_TRANSPORTER_1"/>
    <property type="match status" value="1"/>
</dbReference>
<evidence type="ECO:0000256" key="3">
    <source>
        <dbReference type="ARBA" id="ARBA00022840"/>
    </source>
</evidence>
<gene>
    <name evidence="5" type="ORF">Rhe02_15700</name>
</gene>
<dbReference type="Proteomes" id="UP000612899">
    <property type="component" value="Unassembled WGS sequence"/>
</dbReference>
<name>A0A8J3Q561_9ACTN</name>
<keyword evidence="1" id="KW-0813">Transport</keyword>
<keyword evidence="2" id="KW-0547">Nucleotide-binding</keyword>
<protein>
    <submittedName>
        <fullName evidence="5">ABC transporter ATP-binding protein</fullName>
    </submittedName>
</protein>
<dbReference type="GO" id="GO:0022857">
    <property type="term" value="F:transmembrane transporter activity"/>
    <property type="evidence" value="ECO:0007669"/>
    <property type="project" value="TreeGrafter"/>
</dbReference>
<proteinExistence type="predicted"/>
<reference evidence="5" key="1">
    <citation type="submission" date="2021-01" db="EMBL/GenBank/DDBJ databases">
        <title>Whole genome shotgun sequence of Rhizocola hellebori NBRC 109834.</title>
        <authorList>
            <person name="Komaki H."/>
            <person name="Tamura T."/>
        </authorList>
    </citation>
    <scope>NUCLEOTIDE SEQUENCE</scope>
    <source>
        <strain evidence="5">NBRC 109834</strain>
    </source>
</reference>
<dbReference type="PANTHER" id="PTHR24220">
    <property type="entry name" value="IMPORT ATP-BINDING PROTEIN"/>
    <property type="match status" value="1"/>
</dbReference>
<dbReference type="InterPro" id="IPR017911">
    <property type="entry name" value="MacB-like_ATP-bd"/>
</dbReference>
<sequence length="235" mass="24497">MSSHGEIHDDVVLAAAEVSLRLGATQALDQVSVAVRKGECVAVVGPSGCGKSTLLHVLAGLLRPDSGSVAMKGRRIDNSSDAERSRLRLRHFGFVFQFGDLVPELSLWENVALPLRLAGTGYQEARNAAYLALEGLDIADLGERRPGQVSGGQLQRAAIARATAHRPVVVFADEPTGALDSKAGALVLERLLDAAASYHAAVVLVTHDPAIAAAATRVVQMRDGGLVADGNAVVA</sequence>
<dbReference type="AlphaFoldDB" id="A0A8J3Q561"/>
<evidence type="ECO:0000313" key="6">
    <source>
        <dbReference type="Proteomes" id="UP000612899"/>
    </source>
</evidence>
<keyword evidence="3 5" id="KW-0067">ATP-binding</keyword>
<dbReference type="CDD" id="cd03255">
    <property type="entry name" value="ABC_MJ0796_LolCDE_FtsE"/>
    <property type="match status" value="1"/>
</dbReference>
<dbReference type="EMBL" id="BONY01000008">
    <property type="protein sequence ID" value="GIH03503.1"/>
    <property type="molecule type" value="Genomic_DNA"/>
</dbReference>
<dbReference type="PROSITE" id="PS50893">
    <property type="entry name" value="ABC_TRANSPORTER_2"/>
    <property type="match status" value="1"/>
</dbReference>
<organism evidence="5 6">
    <name type="scientific">Rhizocola hellebori</name>
    <dbReference type="NCBI Taxonomy" id="1392758"/>
    <lineage>
        <taxon>Bacteria</taxon>
        <taxon>Bacillati</taxon>
        <taxon>Actinomycetota</taxon>
        <taxon>Actinomycetes</taxon>
        <taxon>Micromonosporales</taxon>
        <taxon>Micromonosporaceae</taxon>
        <taxon>Rhizocola</taxon>
    </lineage>
</organism>
<dbReference type="GO" id="GO:0005524">
    <property type="term" value="F:ATP binding"/>
    <property type="evidence" value="ECO:0007669"/>
    <property type="project" value="UniProtKB-KW"/>
</dbReference>
<evidence type="ECO:0000256" key="2">
    <source>
        <dbReference type="ARBA" id="ARBA00022741"/>
    </source>
</evidence>
<dbReference type="GO" id="GO:0016887">
    <property type="term" value="F:ATP hydrolysis activity"/>
    <property type="evidence" value="ECO:0007669"/>
    <property type="project" value="InterPro"/>
</dbReference>
<dbReference type="InterPro" id="IPR003593">
    <property type="entry name" value="AAA+_ATPase"/>
</dbReference>
<dbReference type="RefSeq" id="WP_239123526.1">
    <property type="nucleotide sequence ID" value="NZ_BONY01000008.1"/>
</dbReference>
<feature type="domain" description="ABC transporter" evidence="4">
    <location>
        <begin position="13"/>
        <end position="235"/>
    </location>
</feature>
<dbReference type="Pfam" id="PF00005">
    <property type="entry name" value="ABC_tran"/>
    <property type="match status" value="1"/>
</dbReference>
<dbReference type="GO" id="GO:0005886">
    <property type="term" value="C:plasma membrane"/>
    <property type="evidence" value="ECO:0007669"/>
    <property type="project" value="TreeGrafter"/>
</dbReference>